<dbReference type="PROSITE" id="PS51257">
    <property type="entry name" value="PROKAR_LIPOPROTEIN"/>
    <property type="match status" value="1"/>
</dbReference>
<dbReference type="RefSeq" id="WP_036586059.1">
    <property type="nucleotide sequence ID" value="NZ_KK082115.1"/>
</dbReference>
<dbReference type="Gene3D" id="3.40.190.10">
    <property type="entry name" value="Periplasmic binding protein-like II"/>
    <property type="match status" value="2"/>
</dbReference>
<dbReference type="PROSITE" id="PS01037">
    <property type="entry name" value="SBP_BACTERIAL_1"/>
    <property type="match status" value="1"/>
</dbReference>
<dbReference type="InterPro" id="IPR050490">
    <property type="entry name" value="Bact_solute-bd_prot1"/>
</dbReference>
<gene>
    <name evidence="6" type="ORF">BG53_15600</name>
</gene>
<organism evidence="6 7">
    <name type="scientific">Paenibacillus darwinianus</name>
    <dbReference type="NCBI Taxonomy" id="1380763"/>
    <lineage>
        <taxon>Bacteria</taxon>
        <taxon>Bacillati</taxon>
        <taxon>Bacillota</taxon>
        <taxon>Bacilli</taxon>
        <taxon>Bacillales</taxon>
        <taxon>Paenibacillaceae</taxon>
        <taxon>Paenibacillus</taxon>
    </lineage>
</organism>
<keyword evidence="2" id="KW-0813">Transport</keyword>
<comment type="caution">
    <text evidence="6">The sequence shown here is derived from an EMBL/GenBank/DDBJ whole genome shotgun (WGS) entry which is preliminary data.</text>
</comment>
<name>A0A9W5S2D4_9BACL</name>
<sequence length="444" mass="48580">MKKTMLFMLSVILVVVLAACGGKGNNANTPGNAAEPGTNSGAGGTNGAEAPKEPVTIKMFQFKVEIAEALAKMIADYEKENPNVKIQLETVGGGADYGAALKAKFAAGDEPDIFNNGGNAEMDTWLEYLEDLSDQPWVGDVVDAAKDQITKDGKMYGMPMNLEGYGYIYNKDLFAKAGITEQPKTLTQLNEAAQKLQDAGITPFANGYQEWWVLGIHNFNVALAQQEDPTAFIASMNDGIGKIPGNPIFEQWVNLLDTTVEFGNKNPLTTDYNTQVTLFASGEAAMMQQGNWTQVQIDGINPDLNLGVLPMPISDDPAKNDKLYAGVPNNWVVNNKSAVKEEAKAFLNWMVSTETGKRYVVEEFKFIPALKSIEVKDQKVLGDIANEVIAYSNAGNALTWNWTRMPEGVTQELGAAMQSYIAKKTTKEQMLEAFQKSWENLRKK</sequence>
<comment type="similarity">
    <text evidence="1">Belongs to the bacterial solute-binding protein 1 family.</text>
</comment>
<dbReference type="InterPro" id="IPR006059">
    <property type="entry name" value="SBP"/>
</dbReference>
<dbReference type="EMBL" id="JFHU01000094">
    <property type="protein sequence ID" value="EXX89483.1"/>
    <property type="molecule type" value="Genomic_DNA"/>
</dbReference>
<feature type="chain" id="PRO_5040762868" evidence="5">
    <location>
        <begin position="19"/>
        <end position="444"/>
    </location>
</feature>
<evidence type="ECO:0000256" key="3">
    <source>
        <dbReference type="ARBA" id="ARBA00022729"/>
    </source>
</evidence>
<accession>A0A9W5S2D4</accession>
<reference evidence="6 7" key="1">
    <citation type="submission" date="2014-02" db="EMBL/GenBank/DDBJ databases">
        <title>Genome sequence of Paenibacillus darwinianus reveals adaptive mechanisms for survival in Antarctic soils.</title>
        <authorList>
            <person name="Dsouza M."/>
            <person name="Taylor M.W."/>
            <person name="Turner S.J."/>
            <person name="Aislabie J."/>
        </authorList>
    </citation>
    <scope>NUCLEOTIDE SEQUENCE [LARGE SCALE GENOMIC DNA]</scope>
    <source>
        <strain evidence="6 7">CE1</strain>
    </source>
</reference>
<proteinExistence type="inferred from homology"/>
<dbReference type="AlphaFoldDB" id="A0A9W5S2D4"/>
<keyword evidence="7" id="KW-1185">Reference proteome</keyword>
<feature type="region of interest" description="Disordered" evidence="4">
    <location>
        <begin position="28"/>
        <end position="50"/>
    </location>
</feature>
<evidence type="ECO:0000313" key="7">
    <source>
        <dbReference type="Proteomes" id="UP000053750"/>
    </source>
</evidence>
<dbReference type="SUPFAM" id="SSF53850">
    <property type="entry name" value="Periplasmic binding protein-like II"/>
    <property type="match status" value="1"/>
</dbReference>
<dbReference type="Pfam" id="PF01547">
    <property type="entry name" value="SBP_bac_1"/>
    <property type="match status" value="1"/>
</dbReference>
<dbReference type="PANTHER" id="PTHR43649">
    <property type="entry name" value="ARABINOSE-BINDING PROTEIN-RELATED"/>
    <property type="match status" value="1"/>
</dbReference>
<evidence type="ECO:0000256" key="2">
    <source>
        <dbReference type="ARBA" id="ARBA00022448"/>
    </source>
</evidence>
<dbReference type="InterPro" id="IPR006061">
    <property type="entry name" value="SBP_1_CS"/>
</dbReference>
<evidence type="ECO:0000256" key="1">
    <source>
        <dbReference type="ARBA" id="ARBA00008520"/>
    </source>
</evidence>
<feature type="signal peptide" evidence="5">
    <location>
        <begin position="1"/>
        <end position="18"/>
    </location>
</feature>
<keyword evidence="3 5" id="KW-0732">Signal</keyword>
<dbReference type="GO" id="GO:0055085">
    <property type="term" value="P:transmembrane transport"/>
    <property type="evidence" value="ECO:0007669"/>
    <property type="project" value="InterPro"/>
</dbReference>
<evidence type="ECO:0000313" key="6">
    <source>
        <dbReference type="EMBL" id="EXX89483.1"/>
    </source>
</evidence>
<dbReference type="Proteomes" id="UP000053750">
    <property type="component" value="Unassembled WGS sequence"/>
</dbReference>
<evidence type="ECO:0000256" key="4">
    <source>
        <dbReference type="SAM" id="MobiDB-lite"/>
    </source>
</evidence>
<dbReference type="PANTHER" id="PTHR43649:SF12">
    <property type="entry name" value="DIACETYLCHITOBIOSE BINDING PROTEIN DASA"/>
    <property type="match status" value="1"/>
</dbReference>
<dbReference type="OrthoDB" id="9763054at2"/>
<protein>
    <submittedName>
        <fullName evidence="6">ABC transporter substrate-binding protein</fullName>
    </submittedName>
</protein>
<evidence type="ECO:0000256" key="5">
    <source>
        <dbReference type="SAM" id="SignalP"/>
    </source>
</evidence>